<evidence type="ECO:0000259" key="1">
    <source>
        <dbReference type="PROSITE" id="PS51203"/>
    </source>
</evidence>
<proteinExistence type="predicted"/>
<name>A0AAV9Y2Y6_9CRYT</name>
<keyword evidence="3" id="KW-1185">Reference proteome</keyword>
<comment type="caution">
    <text evidence="2">The sequence shown here is derived from an EMBL/GenBank/DDBJ whole genome shotgun (WGS) entry which is preliminary data.</text>
</comment>
<dbReference type="SUPFAM" id="SSF49764">
    <property type="entry name" value="HSP20-like chaperones"/>
    <property type="match status" value="1"/>
</dbReference>
<dbReference type="InterPro" id="IPR008978">
    <property type="entry name" value="HSP20-like_chaperone"/>
</dbReference>
<reference evidence="2 3" key="1">
    <citation type="submission" date="2023-10" db="EMBL/GenBank/DDBJ databases">
        <title>Comparative genomics analysis reveals potential genetic determinants of host preference in Cryptosporidium xiaoi.</title>
        <authorList>
            <person name="Xiao L."/>
            <person name="Li J."/>
        </authorList>
    </citation>
    <scope>NUCLEOTIDE SEQUENCE [LARGE SCALE GENOMIC DNA]</scope>
    <source>
        <strain evidence="2 3">52996</strain>
    </source>
</reference>
<dbReference type="InterPro" id="IPR007052">
    <property type="entry name" value="CS_dom"/>
</dbReference>
<evidence type="ECO:0000313" key="3">
    <source>
        <dbReference type="Proteomes" id="UP001311799"/>
    </source>
</evidence>
<protein>
    <submittedName>
        <fullName evidence="2">Nuclear move domain</fullName>
    </submittedName>
</protein>
<dbReference type="Pfam" id="PF04969">
    <property type="entry name" value="CS"/>
    <property type="match status" value="1"/>
</dbReference>
<dbReference type="AlphaFoldDB" id="A0AAV9Y2Y6"/>
<dbReference type="Proteomes" id="UP001311799">
    <property type="component" value="Unassembled WGS sequence"/>
</dbReference>
<feature type="domain" description="CS" evidence="1">
    <location>
        <begin position="99"/>
        <end position="202"/>
    </location>
</feature>
<dbReference type="Gene3D" id="2.60.40.790">
    <property type="match status" value="1"/>
</dbReference>
<evidence type="ECO:0000313" key="2">
    <source>
        <dbReference type="EMBL" id="KAK6589081.1"/>
    </source>
</evidence>
<dbReference type="EMBL" id="JAWDEY010000015">
    <property type="protein sequence ID" value="KAK6589081.1"/>
    <property type="molecule type" value="Genomic_DNA"/>
</dbReference>
<accession>A0AAV9Y2Y6</accession>
<gene>
    <name evidence="2" type="ORF">RS030_233552</name>
</gene>
<dbReference type="PROSITE" id="PS51203">
    <property type="entry name" value="CS"/>
    <property type="match status" value="1"/>
</dbReference>
<organism evidence="2 3">
    <name type="scientific">Cryptosporidium xiaoi</name>
    <dbReference type="NCBI Taxonomy" id="659607"/>
    <lineage>
        <taxon>Eukaryota</taxon>
        <taxon>Sar</taxon>
        <taxon>Alveolata</taxon>
        <taxon>Apicomplexa</taxon>
        <taxon>Conoidasida</taxon>
        <taxon>Coccidia</taxon>
        <taxon>Eucoccidiorida</taxon>
        <taxon>Eimeriorina</taxon>
        <taxon>Cryptosporidiidae</taxon>
        <taxon>Cryptosporidium</taxon>
    </lineage>
</organism>
<sequence>MSKIDYSKWDNITVSSEDESNVFSNNSDSNCRVTKFDTPQKITIGGNAEKLEREDKSVINSEYVDNNCKNKCNSIQNKLFISENKDPRIVDYVCCRSSNTEFEYYWKQSGNEIKLLIPIDETLNRKDINVSVNNVSIMIKAKNNTIISEEFAHEINNNEDCIFWSIIKLKSEPNDIYKKMIFIELEKKQIDSTIRVWWKSVFKGGPETNVNKFRELTEKETDRNRKFEQSWLKAHEEFKRNIKNKRINLI</sequence>